<sequence length="181" mass="19810">MVTLETEQLPPRANVIKLSQRDLLDYRAVQRTFDGAYARTALGQLCYATVILRLFQPKFFYVGLVYAILGMGFIPVAVFRYRMAVNNANRFVAMEVFEPHQESSSTQDAAHITSAAQSTVQALSKSQYDPQQNGTAARQGPPAPVRTVLRESFVTAGSVVAAATAFVGLVEVALLVLILRV</sequence>
<dbReference type="AlphaFoldDB" id="A0AAJ5C6H0"/>
<organism evidence="2 3">
    <name type="scientific">Melanopsichium pennsylvanicum</name>
    <dbReference type="NCBI Taxonomy" id="63383"/>
    <lineage>
        <taxon>Eukaryota</taxon>
        <taxon>Fungi</taxon>
        <taxon>Dikarya</taxon>
        <taxon>Basidiomycota</taxon>
        <taxon>Ustilaginomycotina</taxon>
        <taxon>Ustilaginomycetes</taxon>
        <taxon>Ustilaginales</taxon>
        <taxon>Ustilaginaceae</taxon>
        <taxon>Melanopsichium</taxon>
    </lineage>
</organism>
<keyword evidence="1" id="KW-1133">Transmembrane helix</keyword>
<accession>A0AAJ5C6H0</accession>
<name>A0AAJ5C6H0_9BASI</name>
<dbReference type="PANTHER" id="PTHR38646">
    <property type="entry name" value="YALI0F00814P"/>
    <property type="match status" value="1"/>
</dbReference>
<evidence type="ECO:0000256" key="1">
    <source>
        <dbReference type="SAM" id="Phobius"/>
    </source>
</evidence>
<gene>
    <name evidence="2" type="ORF">MEPE_04193</name>
</gene>
<protein>
    <recommendedName>
        <fullName evidence="4">DUF202 domain-containing protein</fullName>
    </recommendedName>
</protein>
<evidence type="ECO:0000313" key="2">
    <source>
        <dbReference type="EMBL" id="SNX85484.1"/>
    </source>
</evidence>
<keyword evidence="3" id="KW-1185">Reference proteome</keyword>
<proteinExistence type="predicted"/>
<dbReference type="PANTHER" id="PTHR38646:SF1">
    <property type="entry name" value="DUF202 DOMAIN-CONTAINING PROTEIN"/>
    <property type="match status" value="1"/>
</dbReference>
<keyword evidence="1" id="KW-0812">Transmembrane</keyword>
<dbReference type="EMBL" id="OAPG01000010">
    <property type="protein sequence ID" value="SNX85484.1"/>
    <property type="molecule type" value="Genomic_DNA"/>
</dbReference>
<feature type="transmembrane region" description="Helical" evidence="1">
    <location>
        <begin position="153"/>
        <end position="179"/>
    </location>
</feature>
<evidence type="ECO:0000313" key="3">
    <source>
        <dbReference type="Proteomes" id="UP001294444"/>
    </source>
</evidence>
<comment type="caution">
    <text evidence="2">The sequence shown here is derived from an EMBL/GenBank/DDBJ whole genome shotgun (WGS) entry which is preliminary data.</text>
</comment>
<reference evidence="2" key="1">
    <citation type="submission" date="2023-10" db="EMBL/GenBank/DDBJ databases">
        <authorList>
            <person name="Guldener U."/>
        </authorList>
    </citation>
    <scope>NUCLEOTIDE SEQUENCE</scope>
    <source>
        <strain evidence="2">Mp4</strain>
    </source>
</reference>
<dbReference type="Proteomes" id="UP001294444">
    <property type="component" value="Unassembled WGS sequence"/>
</dbReference>
<feature type="transmembrane region" description="Helical" evidence="1">
    <location>
        <begin position="59"/>
        <end position="81"/>
    </location>
</feature>
<keyword evidence="1" id="KW-0472">Membrane</keyword>
<evidence type="ECO:0008006" key="4">
    <source>
        <dbReference type="Google" id="ProtNLM"/>
    </source>
</evidence>